<dbReference type="EMBL" id="ML977013">
    <property type="protein sequence ID" value="KAF1951999.1"/>
    <property type="molecule type" value="Genomic_DNA"/>
</dbReference>
<evidence type="ECO:0000256" key="1">
    <source>
        <dbReference type="SAM" id="MobiDB-lite"/>
    </source>
</evidence>
<feature type="compositionally biased region" description="Acidic residues" evidence="1">
    <location>
        <begin position="67"/>
        <end position="101"/>
    </location>
</feature>
<proteinExistence type="predicted"/>
<sequence length="144" mass="16469">MHAGGREVKIQPSITEVDFLNENHFEDDPPDVRNCEEGQGSDYWMRNVVIIVPNLFLHEFFGHPDGSDSEPLEDEREYSGDADVDESTEDDLDIYDGEDKQDDMRYDSRQTSCESENPWEADGVQEALQELEENPSAWIQALQG</sequence>
<evidence type="ECO:0000313" key="3">
    <source>
        <dbReference type="Proteomes" id="UP000800035"/>
    </source>
</evidence>
<dbReference type="AlphaFoldDB" id="A0A6A5TJX1"/>
<keyword evidence="3" id="KW-1185">Reference proteome</keyword>
<reference evidence="2" key="1">
    <citation type="journal article" date="2020" name="Stud. Mycol.">
        <title>101 Dothideomycetes genomes: a test case for predicting lifestyles and emergence of pathogens.</title>
        <authorList>
            <person name="Haridas S."/>
            <person name="Albert R."/>
            <person name="Binder M."/>
            <person name="Bloem J."/>
            <person name="Labutti K."/>
            <person name="Salamov A."/>
            <person name="Andreopoulos B."/>
            <person name="Baker S."/>
            <person name="Barry K."/>
            <person name="Bills G."/>
            <person name="Bluhm B."/>
            <person name="Cannon C."/>
            <person name="Castanera R."/>
            <person name="Culley D."/>
            <person name="Daum C."/>
            <person name="Ezra D."/>
            <person name="Gonzalez J."/>
            <person name="Henrissat B."/>
            <person name="Kuo A."/>
            <person name="Liang C."/>
            <person name="Lipzen A."/>
            <person name="Lutzoni F."/>
            <person name="Magnuson J."/>
            <person name="Mondo S."/>
            <person name="Nolan M."/>
            <person name="Ohm R."/>
            <person name="Pangilinan J."/>
            <person name="Park H.-J."/>
            <person name="Ramirez L."/>
            <person name="Alfaro M."/>
            <person name="Sun H."/>
            <person name="Tritt A."/>
            <person name="Yoshinaga Y."/>
            <person name="Zwiers L.-H."/>
            <person name="Turgeon B."/>
            <person name="Goodwin S."/>
            <person name="Spatafora J."/>
            <person name="Crous P."/>
            <person name="Grigoriev I."/>
        </authorList>
    </citation>
    <scope>NUCLEOTIDE SEQUENCE</scope>
    <source>
        <strain evidence="2">CBS 675.92</strain>
    </source>
</reference>
<dbReference type="OrthoDB" id="3798170at2759"/>
<name>A0A6A5TJX1_9PLEO</name>
<evidence type="ECO:0000313" key="2">
    <source>
        <dbReference type="EMBL" id="KAF1951999.1"/>
    </source>
</evidence>
<organism evidence="2 3">
    <name type="scientific">Byssothecium circinans</name>
    <dbReference type="NCBI Taxonomy" id="147558"/>
    <lineage>
        <taxon>Eukaryota</taxon>
        <taxon>Fungi</taxon>
        <taxon>Dikarya</taxon>
        <taxon>Ascomycota</taxon>
        <taxon>Pezizomycotina</taxon>
        <taxon>Dothideomycetes</taxon>
        <taxon>Pleosporomycetidae</taxon>
        <taxon>Pleosporales</taxon>
        <taxon>Massarineae</taxon>
        <taxon>Massarinaceae</taxon>
        <taxon>Byssothecium</taxon>
    </lineage>
</organism>
<feature type="region of interest" description="Disordered" evidence="1">
    <location>
        <begin position="62"/>
        <end position="121"/>
    </location>
</feature>
<dbReference type="Proteomes" id="UP000800035">
    <property type="component" value="Unassembled WGS sequence"/>
</dbReference>
<accession>A0A6A5TJX1</accession>
<gene>
    <name evidence="2" type="ORF">CC80DRAFT_508355</name>
</gene>
<protein>
    <submittedName>
        <fullName evidence="2">Uncharacterized protein</fullName>
    </submittedName>
</protein>